<protein>
    <submittedName>
        <fullName evidence="2">DUF2088 domain-containing protein</fullName>
    </submittedName>
</protein>
<accession>A0ABX7Y8C6</accession>
<feature type="domain" description="LarA-like N-terminal" evidence="1">
    <location>
        <begin position="38"/>
        <end position="185"/>
    </location>
</feature>
<organism evidence="2 3">
    <name type="scientific">Arachnia rubra</name>
    <dbReference type="NCBI Taxonomy" id="1547448"/>
    <lineage>
        <taxon>Bacteria</taxon>
        <taxon>Bacillati</taxon>
        <taxon>Actinomycetota</taxon>
        <taxon>Actinomycetes</taxon>
        <taxon>Propionibacteriales</taxon>
        <taxon>Propionibacteriaceae</taxon>
        <taxon>Arachnia</taxon>
    </lineage>
</organism>
<evidence type="ECO:0000259" key="1">
    <source>
        <dbReference type="Pfam" id="PF09861"/>
    </source>
</evidence>
<dbReference type="InterPro" id="IPR018657">
    <property type="entry name" value="LarA-like_N"/>
</dbReference>
<sequence>MTRPGFVLKVDDRTPPLLTLSGGSYELQRFPMGTQVVYAPQPVPSLDPVGLIEGALANPVGCEPLVGLLRPGMKLTIVVGNVDPVLPRMRFDIRRSILERLLEHAARTRVDDVAIVVAGGLGPRWSGQDIVEVLGDRVASSFLPDAMITSHDVMSKDLVTVATVGGEPVRLNARAAESDLVIAVDVCHGPHEQMLLATGATDVATINRISGFSGSEPARREVAAAIHQAVPVFAITAVAGQPYLGRSLRFLNHREWEWRLPEQVAYATARQLTAALPRQVTQKLYASPRADYELCDVVGGTPGQVSPRAAEVWRAANAVPTPRTDILITSVWGSSFDVGDAIGSPINASHQALLAGSGIGEQQPLLRDGGMLIAFHPLSQVFPNRLLAPAADFFAKVLPATREPAEIRERFERQALFDDWYLKLYRDHNAWHPLAVFHTWYAICRAIGRLSGVIWVGADRQTAHVLGQRAATTLDDALELAREVVGEQAESTYLHGPGRISGEPR</sequence>
<dbReference type="Pfam" id="PF09861">
    <property type="entry name" value="Lar_N"/>
    <property type="match status" value="1"/>
</dbReference>
<evidence type="ECO:0000313" key="3">
    <source>
        <dbReference type="Proteomes" id="UP000678513"/>
    </source>
</evidence>
<name>A0ABX7Y8C6_9ACTN</name>
<keyword evidence="3" id="KW-1185">Reference proteome</keyword>
<reference evidence="2 3" key="1">
    <citation type="submission" date="2021-03" db="EMBL/GenBank/DDBJ databases">
        <title>Human Oral Microbial Genomes.</title>
        <authorList>
            <person name="Johnston C.D."/>
            <person name="Chen T."/>
            <person name="Dewhirst F.E."/>
        </authorList>
    </citation>
    <scope>NUCLEOTIDE SEQUENCE [LARGE SCALE GENOMIC DNA]</scope>
    <source>
        <strain evidence="2 3">DSMZ 100122</strain>
    </source>
</reference>
<dbReference type="Gene3D" id="3.90.226.30">
    <property type="match status" value="1"/>
</dbReference>
<dbReference type="InterPro" id="IPR043166">
    <property type="entry name" value="LarA-like_C"/>
</dbReference>
<evidence type="ECO:0000313" key="2">
    <source>
        <dbReference type="EMBL" id="QUC09479.1"/>
    </source>
</evidence>
<dbReference type="Gene3D" id="3.40.50.11440">
    <property type="match status" value="1"/>
</dbReference>
<proteinExistence type="predicted"/>
<gene>
    <name evidence="2" type="ORF">J5A65_07155</name>
</gene>
<dbReference type="EMBL" id="CP072384">
    <property type="protein sequence ID" value="QUC09479.1"/>
    <property type="molecule type" value="Genomic_DNA"/>
</dbReference>
<dbReference type="RefSeq" id="WP_212327150.1">
    <property type="nucleotide sequence ID" value="NZ_AP024463.1"/>
</dbReference>
<dbReference type="Proteomes" id="UP000678513">
    <property type="component" value="Chromosome"/>
</dbReference>